<name>A0ABQ9F1Y5_TEGGR</name>
<dbReference type="Proteomes" id="UP001217089">
    <property type="component" value="Unassembled WGS sequence"/>
</dbReference>
<evidence type="ECO:0000259" key="6">
    <source>
        <dbReference type="SMART" id="SM00082"/>
    </source>
</evidence>
<feature type="signal peptide" evidence="5">
    <location>
        <begin position="1"/>
        <end position="20"/>
    </location>
</feature>
<dbReference type="InterPro" id="IPR003591">
    <property type="entry name" value="Leu-rich_rpt_typical-subtyp"/>
</dbReference>
<feature type="chain" id="PRO_5045436737" description="LRRCT domain-containing protein" evidence="5">
    <location>
        <begin position="21"/>
        <end position="499"/>
    </location>
</feature>
<evidence type="ECO:0000256" key="4">
    <source>
        <dbReference type="SAM" id="Phobius"/>
    </source>
</evidence>
<dbReference type="SMART" id="SM00369">
    <property type="entry name" value="LRR_TYP"/>
    <property type="match status" value="10"/>
</dbReference>
<feature type="transmembrane region" description="Helical" evidence="4">
    <location>
        <begin position="454"/>
        <end position="473"/>
    </location>
</feature>
<keyword evidence="3" id="KW-0677">Repeat</keyword>
<organism evidence="7 8">
    <name type="scientific">Tegillarca granosa</name>
    <name type="common">Malaysian cockle</name>
    <name type="synonym">Anadara granosa</name>
    <dbReference type="NCBI Taxonomy" id="220873"/>
    <lineage>
        <taxon>Eukaryota</taxon>
        <taxon>Metazoa</taxon>
        <taxon>Spiralia</taxon>
        <taxon>Lophotrochozoa</taxon>
        <taxon>Mollusca</taxon>
        <taxon>Bivalvia</taxon>
        <taxon>Autobranchia</taxon>
        <taxon>Pteriomorphia</taxon>
        <taxon>Arcoida</taxon>
        <taxon>Arcoidea</taxon>
        <taxon>Arcidae</taxon>
        <taxon>Tegillarca</taxon>
    </lineage>
</organism>
<dbReference type="SUPFAM" id="SSF52058">
    <property type="entry name" value="L domain-like"/>
    <property type="match status" value="1"/>
</dbReference>
<dbReference type="InterPro" id="IPR000483">
    <property type="entry name" value="Cys-rich_flank_reg_C"/>
</dbReference>
<keyword evidence="4" id="KW-0812">Transmembrane</keyword>
<protein>
    <recommendedName>
        <fullName evidence="6">LRRCT domain-containing protein</fullName>
    </recommendedName>
</protein>
<keyword evidence="8" id="KW-1185">Reference proteome</keyword>
<dbReference type="PROSITE" id="PS51450">
    <property type="entry name" value="LRR"/>
    <property type="match status" value="3"/>
</dbReference>
<dbReference type="EMBL" id="JARBDR010000640">
    <property type="protein sequence ID" value="KAJ8310211.1"/>
    <property type="molecule type" value="Genomic_DNA"/>
</dbReference>
<evidence type="ECO:0000313" key="7">
    <source>
        <dbReference type="EMBL" id="KAJ8310211.1"/>
    </source>
</evidence>
<keyword evidence="4" id="KW-1133">Transmembrane helix</keyword>
<keyword evidence="2 5" id="KW-0732">Signal</keyword>
<accession>A0ABQ9F1Y5</accession>
<evidence type="ECO:0000256" key="3">
    <source>
        <dbReference type="ARBA" id="ARBA00022737"/>
    </source>
</evidence>
<dbReference type="PANTHER" id="PTHR24366:SF96">
    <property type="entry name" value="LEUCINE RICH REPEAT CONTAINING 53"/>
    <property type="match status" value="1"/>
</dbReference>
<dbReference type="InterPro" id="IPR032675">
    <property type="entry name" value="LRR_dom_sf"/>
</dbReference>
<keyword evidence="1" id="KW-0433">Leucine-rich repeat</keyword>
<feature type="domain" description="LRRCT" evidence="6">
    <location>
        <begin position="388"/>
        <end position="441"/>
    </location>
</feature>
<dbReference type="Pfam" id="PF13855">
    <property type="entry name" value="LRR_8"/>
    <property type="match status" value="3"/>
</dbReference>
<reference evidence="7 8" key="1">
    <citation type="submission" date="2022-12" db="EMBL/GenBank/DDBJ databases">
        <title>Chromosome-level genome of Tegillarca granosa.</title>
        <authorList>
            <person name="Kim J."/>
        </authorList>
    </citation>
    <scope>NUCLEOTIDE SEQUENCE [LARGE SCALE GENOMIC DNA]</scope>
    <source>
        <strain evidence="7">Teg-2019</strain>
        <tissue evidence="7">Adductor muscle</tissue>
    </source>
</reference>
<evidence type="ECO:0000256" key="1">
    <source>
        <dbReference type="ARBA" id="ARBA00022614"/>
    </source>
</evidence>
<proteinExistence type="predicted"/>
<evidence type="ECO:0000313" key="8">
    <source>
        <dbReference type="Proteomes" id="UP001217089"/>
    </source>
</evidence>
<sequence length="499" mass="56381">MELHYTFFVMFLAVIDLVKSAEDCPAKCTCHWDDGKVECSNLNISSLPVGYKNASLVTQLMLGNNLLTTIDKNVLKTLENLMFLDISNNNITELQSETFANMPHISEIVLRGNSITNINTHAFLNLPNLRNLELSKNRISNLQENSFINLTSLKMINFENNKLTELKSSPFLNVPLLSVLFLGENNMSSFPVGICQSVPSLQSLYLDNNNIKSIGEFALDGCSKIAKLRLINNSLQTVNKNAFSCRRQSENKNDFCLEKLTTLFLNENNLTKPPSAFGAKSYVRELDLSKNPLKSASINDFTGLPYLNTLVMSYVPTSFTIGDSAFSKLESLTKLTLTNNRGLKNMSKTAFKGLQNLKYIFLENNSLETLSFDLLNWQNLVRFDARNNKLRCDCAVKWIQDKKMTLNSQVSSALTSLKCTEPKTLKGKLVVNVNPSYFGCPIDDEVSSRVKTGLVVAAIVCSLSIVCLLFIKYRRMIFMKLRMYSYRRHRGRCSFYCRQ</sequence>
<evidence type="ECO:0000256" key="5">
    <source>
        <dbReference type="SAM" id="SignalP"/>
    </source>
</evidence>
<comment type="caution">
    <text evidence="7">The sequence shown here is derived from an EMBL/GenBank/DDBJ whole genome shotgun (WGS) entry which is preliminary data.</text>
</comment>
<dbReference type="PANTHER" id="PTHR24366">
    <property type="entry name" value="IG(IMMUNOGLOBULIN) AND LRR(LEUCINE RICH REPEAT) DOMAINS"/>
    <property type="match status" value="1"/>
</dbReference>
<dbReference type="Gene3D" id="3.80.10.10">
    <property type="entry name" value="Ribonuclease Inhibitor"/>
    <property type="match status" value="3"/>
</dbReference>
<keyword evidence="4" id="KW-0472">Membrane</keyword>
<dbReference type="SMART" id="SM00082">
    <property type="entry name" value="LRRCT"/>
    <property type="match status" value="1"/>
</dbReference>
<evidence type="ECO:0000256" key="2">
    <source>
        <dbReference type="ARBA" id="ARBA00022729"/>
    </source>
</evidence>
<gene>
    <name evidence="7" type="ORF">KUTeg_012076</name>
</gene>
<dbReference type="Pfam" id="PF00560">
    <property type="entry name" value="LRR_1"/>
    <property type="match status" value="1"/>
</dbReference>
<dbReference type="InterPro" id="IPR001611">
    <property type="entry name" value="Leu-rich_rpt"/>
</dbReference>